<keyword evidence="2" id="KW-1185">Reference proteome</keyword>
<dbReference type="EMBL" id="JAVDWQ010000002">
    <property type="protein sequence ID" value="MDR7208733.1"/>
    <property type="molecule type" value="Genomic_DNA"/>
</dbReference>
<evidence type="ECO:0000313" key="1">
    <source>
        <dbReference type="EMBL" id="MDR7208733.1"/>
    </source>
</evidence>
<dbReference type="Pfam" id="PF13692">
    <property type="entry name" value="Glyco_trans_1_4"/>
    <property type="match status" value="1"/>
</dbReference>
<accession>A0ABU1Y3D0</accession>
<gene>
    <name evidence="1" type="ORF">J2W48_000663</name>
</gene>
<sequence>MINNNVKKISKNGPDKANLLNDETPQYYDMIVFCHLRWQFVYQRPQHIISRLSPAVKVLFIEEPLTNNLNEKSGNLIVINDNLHVLQPNVKDIESIAGIIPEYIKNKSIPVGWFYSASFSPLLQQLNFETVVYDCMDELSLFKGAPEHLINQEKYLMAHADIIFTGGKSLYESKKQWHANVHCFPNSVDESHFTKALNDSTVPHDIANLQSPVVGYYGVIDERIDLALLHKTALKLPNVSFVMIGPLAKIDETDLPKEANIHYFGMKSYEELPYYLKAFDIAIMPFALNDTTKYISPTQTLEYIAAGKPIISTKITDVIRDYNRCVSLIETADEFCEAITFLLDKTDRLSMELEYYKILKKTSWDATADRMKSIIKTFAK</sequence>
<reference evidence="1 2" key="1">
    <citation type="submission" date="2023-07" db="EMBL/GenBank/DDBJ databases">
        <title>Sorghum-associated microbial communities from plants grown in Nebraska, USA.</title>
        <authorList>
            <person name="Schachtman D."/>
        </authorList>
    </citation>
    <scope>NUCLEOTIDE SEQUENCE [LARGE SCALE GENOMIC DNA]</scope>
    <source>
        <strain evidence="1 2">4129</strain>
    </source>
</reference>
<dbReference type="PANTHER" id="PTHR12526">
    <property type="entry name" value="GLYCOSYLTRANSFERASE"/>
    <property type="match status" value="1"/>
</dbReference>
<protein>
    <submittedName>
        <fullName evidence="1">Glycosyltransferase involved in cell wall biosynthesis</fullName>
    </submittedName>
</protein>
<dbReference type="RefSeq" id="WP_310278027.1">
    <property type="nucleotide sequence ID" value="NZ_JAVDWQ010000002.1"/>
</dbReference>
<dbReference type="Proteomes" id="UP001269081">
    <property type="component" value="Unassembled WGS sequence"/>
</dbReference>
<dbReference type="SUPFAM" id="SSF53756">
    <property type="entry name" value="UDP-Glycosyltransferase/glycogen phosphorylase"/>
    <property type="match status" value="1"/>
</dbReference>
<comment type="caution">
    <text evidence="1">The sequence shown here is derived from an EMBL/GenBank/DDBJ whole genome shotgun (WGS) entry which is preliminary data.</text>
</comment>
<proteinExistence type="predicted"/>
<organism evidence="1 2">
    <name type="scientific">Flavobacterium piscis</name>
    <dbReference type="NCBI Taxonomy" id="1114874"/>
    <lineage>
        <taxon>Bacteria</taxon>
        <taxon>Pseudomonadati</taxon>
        <taxon>Bacteroidota</taxon>
        <taxon>Flavobacteriia</taxon>
        <taxon>Flavobacteriales</taxon>
        <taxon>Flavobacteriaceae</taxon>
        <taxon>Flavobacterium</taxon>
    </lineage>
</organism>
<dbReference type="Gene3D" id="3.40.50.2000">
    <property type="entry name" value="Glycogen Phosphorylase B"/>
    <property type="match status" value="1"/>
</dbReference>
<evidence type="ECO:0000313" key="2">
    <source>
        <dbReference type="Proteomes" id="UP001269081"/>
    </source>
</evidence>
<dbReference type="PANTHER" id="PTHR12526:SF630">
    <property type="entry name" value="GLYCOSYLTRANSFERASE"/>
    <property type="match status" value="1"/>
</dbReference>
<name>A0ABU1Y3D0_9FLAO</name>